<keyword evidence="3" id="KW-1185">Reference proteome</keyword>
<evidence type="ECO:0000313" key="2">
    <source>
        <dbReference type="EMBL" id="KAG7528996.1"/>
    </source>
</evidence>
<sequence length="117" mass="12931">MDDFAYLFYTAKNVTAAFDKYVAANYVQHNPNIADGRAAAIAALDPLFSSPTTSFDIARVMVGPEYTVIHIKAITTGQPNYNVYDVYRTEGSCIVEHWDVMAAATIDNTTVSPHPYF</sequence>
<name>A0A8K0JG91_9TREE</name>
<dbReference type="Gene3D" id="3.10.450.50">
    <property type="match status" value="1"/>
</dbReference>
<accession>A0A8K0JG91</accession>
<reference evidence="2" key="1">
    <citation type="submission" date="2020-04" db="EMBL/GenBank/DDBJ databases">
        <title>Analysis of mating type loci in Filobasidium floriforme.</title>
        <authorList>
            <person name="Nowrousian M."/>
        </authorList>
    </citation>
    <scope>NUCLEOTIDE SEQUENCE</scope>
    <source>
        <strain evidence="2">CBS 6242</strain>
    </source>
</reference>
<dbReference type="Proteomes" id="UP000812966">
    <property type="component" value="Unassembled WGS sequence"/>
</dbReference>
<dbReference type="SUPFAM" id="SSF54427">
    <property type="entry name" value="NTF2-like"/>
    <property type="match status" value="1"/>
</dbReference>
<dbReference type="InterPro" id="IPR032710">
    <property type="entry name" value="NTF2-like_dom_sf"/>
</dbReference>
<evidence type="ECO:0000259" key="1">
    <source>
        <dbReference type="Pfam" id="PF12680"/>
    </source>
</evidence>
<protein>
    <recommendedName>
        <fullName evidence="1">SnoaL-like domain-containing protein</fullName>
    </recommendedName>
</protein>
<evidence type="ECO:0000313" key="3">
    <source>
        <dbReference type="Proteomes" id="UP000812966"/>
    </source>
</evidence>
<feature type="domain" description="SnoaL-like" evidence="1">
    <location>
        <begin position="11"/>
        <end position="97"/>
    </location>
</feature>
<dbReference type="InterPro" id="IPR037401">
    <property type="entry name" value="SnoaL-like"/>
</dbReference>
<dbReference type="AlphaFoldDB" id="A0A8K0JG91"/>
<comment type="caution">
    <text evidence="2">The sequence shown here is derived from an EMBL/GenBank/DDBJ whole genome shotgun (WGS) entry which is preliminary data.</text>
</comment>
<proteinExistence type="predicted"/>
<organism evidence="2 3">
    <name type="scientific">Filobasidium floriforme</name>
    <dbReference type="NCBI Taxonomy" id="5210"/>
    <lineage>
        <taxon>Eukaryota</taxon>
        <taxon>Fungi</taxon>
        <taxon>Dikarya</taxon>
        <taxon>Basidiomycota</taxon>
        <taxon>Agaricomycotina</taxon>
        <taxon>Tremellomycetes</taxon>
        <taxon>Filobasidiales</taxon>
        <taxon>Filobasidiaceae</taxon>
        <taxon>Filobasidium</taxon>
    </lineage>
</organism>
<gene>
    <name evidence="2" type="ORF">FFLO_05854</name>
</gene>
<dbReference type="Pfam" id="PF12680">
    <property type="entry name" value="SnoaL_2"/>
    <property type="match status" value="1"/>
</dbReference>
<dbReference type="EMBL" id="JABELV010000161">
    <property type="protein sequence ID" value="KAG7528996.1"/>
    <property type="molecule type" value="Genomic_DNA"/>
</dbReference>